<dbReference type="GO" id="GO:0030154">
    <property type="term" value="P:cell differentiation"/>
    <property type="evidence" value="ECO:0007669"/>
    <property type="project" value="TreeGrafter"/>
</dbReference>
<dbReference type="GO" id="GO:0006357">
    <property type="term" value="P:regulation of transcription by RNA polymerase II"/>
    <property type="evidence" value="ECO:0007669"/>
    <property type="project" value="InterPro"/>
</dbReference>
<dbReference type="Gene3D" id="1.10.472.140">
    <property type="match status" value="1"/>
</dbReference>
<dbReference type="InterPro" id="IPR036915">
    <property type="entry name" value="Cyclin-like_sf"/>
</dbReference>
<keyword evidence="3" id="KW-0678">Repressor</keyword>
<proteinExistence type="inferred from homology"/>
<accession>L5LUA8</accession>
<dbReference type="PANTHER" id="PTHR13742">
    <property type="entry name" value="RETINOBLASTOMA-ASSOCIATED PROTEIN RB -RELATED"/>
    <property type="match status" value="1"/>
</dbReference>
<evidence type="ECO:0000259" key="13">
    <source>
        <dbReference type="SMART" id="SM01369"/>
    </source>
</evidence>
<dbReference type="FunFam" id="1.10.472.140:FF:000001">
    <property type="entry name" value="Retinoblastoma-like 2, isoform CRA_a"/>
    <property type="match status" value="1"/>
</dbReference>
<feature type="region of interest" description="Disordered" evidence="10">
    <location>
        <begin position="1"/>
        <end position="181"/>
    </location>
</feature>
<comment type="subcellular location">
    <subcellularLocation>
        <location evidence="1">Nucleus</location>
    </subcellularLocation>
</comment>
<evidence type="ECO:0000256" key="4">
    <source>
        <dbReference type="ARBA" id="ARBA00022553"/>
    </source>
</evidence>
<dbReference type="GO" id="GO:0000977">
    <property type="term" value="F:RNA polymerase II transcription regulatory region sequence-specific DNA binding"/>
    <property type="evidence" value="ECO:0007669"/>
    <property type="project" value="TreeGrafter"/>
</dbReference>
<comment type="similarity">
    <text evidence="2">Belongs to the retinoblastoma protein (RB) family.</text>
</comment>
<keyword evidence="15" id="KW-1185">Reference proteome</keyword>
<feature type="domain" description="Retinoblastoma-associated protein C-terminal" evidence="13">
    <location>
        <begin position="1815"/>
        <end position="1931"/>
    </location>
</feature>
<keyword evidence="7" id="KW-0804">Transcription</keyword>
<dbReference type="Gene3D" id="1.10.472.10">
    <property type="entry name" value="Cyclin-like"/>
    <property type="match status" value="2"/>
</dbReference>
<dbReference type="FunFam" id="1.10.472.10:FF:000035">
    <property type="entry name" value="RB transcriptional corepressor-like 1"/>
    <property type="match status" value="1"/>
</dbReference>
<gene>
    <name evidence="14" type="ORF">MDA_GLEAN10022721</name>
</gene>
<evidence type="ECO:0000256" key="1">
    <source>
        <dbReference type="ARBA" id="ARBA00004123"/>
    </source>
</evidence>
<keyword evidence="8" id="KW-0539">Nucleus</keyword>
<dbReference type="FunFam" id="1.10.472.10:FF:000059">
    <property type="entry name" value="RB transcriptional corepressor like 1"/>
    <property type="match status" value="1"/>
</dbReference>
<protein>
    <submittedName>
        <fullName evidence="14">Retinoblastoma-like protein 1</fullName>
    </submittedName>
</protein>
<evidence type="ECO:0000259" key="11">
    <source>
        <dbReference type="SMART" id="SM00385"/>
    </source>
</evidence>
<dbReference type="GO" id="GO:0006325">
    <property type="term" value="P:chromatin organization"/>
    <property type="evidence" value="ECO:0007669"/>
    <property type="project" value="UniProtKB-KW"/>
</dbReference>
<evidence type="ECO:0000256" key="3">
    <source>
        <dbReference type="ARBA" id="ARBA00022491"/>
    </source>
</evidence>
<feature type="compositionally biased region" description="Pro residues" evidence="10">
    <location>
        <begin position="29"/>
        <end position="46"/>
    </location>
</feature>
<evidence type="ECO:0000313" key="14">
    <source>
        <dbReference type="EMBL" id="ELK29610.1"/>
    </source>
</evidence>
<dbReference type="InterPro" id="IPR028309">
    <property type="entry name" value="RB_fam"/>
</dbReference>
<dbReference type="CDD" id="cd20605">
    <property type="entry name" value="CYCLIN_RBL1"/>
    <property type="match status" value="1"/>
</dbReference>
<feature type="compositionally biased region" description="Basic and acidic residues" evidence="10">
    <location>
        <begin position="111"/>
        <end position="122"/>
    </location>
</feature>
<dbReference type="Pfam" id="PF08934">
    <property type="entry name" value="Rb_C"/>
    <property type="match status" value="1"/>
</dbReference>
<dbReference type="SMART" id="SM01368">
    <property type="entry name" value="RB_A"/>
    <property type="match status" value="1"/>
</dbReference>
<evidence type="ECO:0000259" key="12">
    <source>
        <dbReference type="SMART" id="SM01368"/>
    </source>
</evidence>
<feature type="compositionally biased region" description="Polar residues" evidence="10">
    <location>
        <begin position="156"/>
        <end position="173"/>
    </location>
</feature>
<dbReference type="InterPro" id="IPR013763">
    <property type="entry name" value="Cyclin-like_dom"/>
</dbReference>
<dbReference type="Pfam" id="PF23227">
    <property type="entry name" value="HEAT_MROH2B_C"/>
    <property type="match status" value="1"/>
</dbReference>
<evidence type="ECO:0000256" key="8">
    <source>
        <dbReference type="ARBA" id="ARBA00023242"/>
    </source>
</evidence>
<dbReference type="GO" id="GO:0000785">
    <property type="term" value="C:chromatin"/>
    <property type="evidence" value="ECO:0007669"/>
    <property type="project" value="TreeGrafter"/>
</dbReference>
<dbReference type="SMART" id="SM00385">
    <property type="entry name" value="CYCLIN"/>
    <property type="match status" value="1"/>
</dbReference>
<keyword evidence="5" id="KW-0156">Chromatin regulator</keyword>
<dbReference type="PANTHER" id="PTHR13742:SF20">
    <property type="entry name" value="RETINOBLASTOMA-LIKE PROTEIN 1"/>
    <property type="match status" value="1"/>
</dbReference>
<evidence type="ECO:0000256" key="7">
    <source>
        <dbReference type="ARBA" id="ARBA00023163"/>
    </source>
</evidence>
<keyword evidence="4" id="KW-0597">Phosphoprotein</keyword>
<evidence type="ECO:0000313" key="15">
    <source>
        <dbReference type="Proteomes" id="UP000010556"/>
    </source>
</evidence>
<dbReference type="SUPFAM" id="SSF47954">
    <property type="entry name" value="Cyclin-like"/>
    <property type="match status" value="2"/>
</dbReference>
<reference evidence="15" key="1">
    <citation type="journal article" date="2013" name="Science">
        <title>Comparative analysis of bat genomes provides insight into the evolution of flight and immunity.</title>
        <authorList>
            <person name="Zhang G."/>
            <person name="Cowled C."/>
            <person name="Shi Z."/>
            <person name="Huang Z."/>
            <person name="Bishop-Lilly K.A."/>
            <person name="Fang X."/>
            <person name="Wynne J.W."/>
            <person name="Xiong Z."/>
            <person name="Baker M.L."/>
            <person name="Zhao W."/>
            <person name="Tachedjian M."/>
            <person name="Zhu Y."/>
            <person name="Zhou P."/>
            <person name="Jiang X."/>
            <person name="Ng J."/>
            <person name="Yang L."/>
            <person name="Wu L."/>
            <person name="Xiao J."/>
            <person name="Feng Y."/>
            <person name="Chen Y."/>
            <person name="Sun X."/>
            <person name="Zhang Y."/>
            <person name="Marsh G.A."/>
            <person name="Crameri G."/>
            <person name="Broder C.C."/>
            <person name="Frey K.G."/>
            <person name="Wang L.F."/>
            <person name="Wang J."/>
        </authorList>
    </citation>
    <scope>NUCLEOTIDE SEQUENCE [LARGE SCALE GENOMIC DNA]</scope>
</reference>
<evidence type="ECO:0000256" key="2">
    <source>
        <dbReference type="ARBA" id="ARBA00009475"/>
    </source>
</evidence>
<sequence>MNERSRDQQLITPLSARLVLGGTRSSAPHSPPSPTPPQVPCIPPARQPSLRLSTLERRSPCPSAAEEGDPAWPAPERAVRGASASSHAQHLTRRRHSSEQVQQGSAPLADFRSEKWLRERAGGDAGNSRQAPRAEMPSRDRSVPAVPLGRAAPCSHSRNSGPRAQMTSWSSRTGPLPPAPRPTWYRPPCNGLIPGATTTLLGKASGRARNGATSDWICSWEVVVPYASDSDSGSVDLQLSNLEDIIKGPSSLEFADRFRYLTHDDAFSEANVENLIESIQEFFRGELKSEHEKLTYLRSLSSLSRVLPYDETTESFIHGHIADIVHILYILVEEEPLHSLFSPVRQEVFVTITDLSYQDVHLLFGSEDRVDLFSLITKSIITLPSEKTLTQLQQIKPSGSCKSECLYRQTFQVFSEMLQSLVVKDPHLENFDIILKRMDPWLQSIKDHERERAAASIAQVLKCLCMHLNLKLPLRFQRLGHLVALMVLLCGDPLKEVAEKAAEGTHYLLHITLRLKYIIEDKKNRPILRGAMKNCQELLEFYSIKQVYACPFKIAKIFEVFLDSNELCQFVLTILDGLKNLEHSCTQQLAGELLMSLVENVEFQFEKVPEIVGVICAQLSMISQPSVRQQVITIVSLLISRPKYTDIVISYLLYHPVPYDRNLAEMWRTLKVEVPSTTGILSRLLRKLQTCHNEPTQDKMAYVAVAATDALYEVFMGNKLQEAMFQLFPQLLMTLLIQIHHSIDLTMSEVAIPPGLYTEQEMSSKVTPLCFAIQATKTLLLRTLCFQEFNIMEKNEGWTLLAGKDCHLQGVSLLANALLKRNHVLAHKILYLLVPLLNRGNAKHKLTSAGFFVELLQSPLARRLPSIYSIARLKDWLHHGNNIFKILALTGLYYIIRHQKMREDIQSLLPCILDLLCESDEKIVLLAIQILLLLVRTMDFSTLAALMRKMFSLFGDVRPNVHCFSMTLFGASVKSVKYADKKGIKNQVLDSLLPLLLYSQDENDAVAEGKKCQEKVNILAQALTFFKNAKLPIRRAAVFFVGIFSKYLDRNELKTKGTKWIEDGNFRMIGDDLVNSYHLLLCCLDLIFANAIICPNRGDLLNPSFKGLPSDFHTADFRAPEEPPCIIAVLCDLHDGLLVEAKGIKEHYFKPYISKLFDRKILKGECLLDFSNFTDNSKAVNKEYEEYVLTVGDFDERIFLGADADEEIGTPRKFAGDTPLGKLTAQANVEYNLQQHFEKKTSFAPSTPLTGRRYLREKEAIITPVASATQSVSRLQSIVTGLKTAPSEQLINIFESCMRNPMENIMKIVKEIGETFCQHYTQSTDEQPGSHIDFAVNRLKLAEILYYKILETVMVQETRRLHGMDMSVLLEQDIFHRSLMACCLEIVLFAYSSPRTFPWIIEVLNLRPFYFYKVIEVVIRSEEGLSRDMVKHLNSIEEQILESLAWNHDSALWEALQASANKVPTCEEVIFPNNFETGNGGNVQGHLPMMPMSPLMHPRVKEVRTDSGRLRRDMQPLSPISVHERYSSPTAGSAKRRLFGEDPPKEMLMDRIITEGRKLKIAPSSSITAENISISPGQSLLTMATAIVTGTTGHKVTIPLHGIANDAGEITLIPISVNTTQESKVESPVSLTAQSLIGASPKQTHLTKAQEVHPTGISRPKRTGSLALFYRKVYHLASVRLRDLCLKLDVSNELRRKIWTCFEFTLVHCPDLMKDRHLDQLLLCAFYIMAKVTKEERTFQEIMKSYRNQPQANSHVYRSVLLKSIPREIVAYNKKVNGDFEMTDCVREERGDLIKFYNTIYVGRVKSFALKYDLSNQDHMMEAPPLSPFPHIKQQPSSPRRISQQHSVYVSPHKNGSGLTPRTALLYKFNGSPSKSLKDINNMIRQGEQRTKKRAIAIDGDAESPAKRLCQENDDVLLKRLQDVVSERANH</sequence>
<dbReference type="GO" id="GO:2000134">
    <property type="term" value="P:negative regulation of G1/S transition of mitotic cell cycle"/>
    <property type="evidence" value="ECO:0007669"/>
    <property type="project" value="TreeGrafter"/>
</dbReference>
<dbReference type="InterPro" id="IPR055406">
    <property type="entry name" value="HEAT_Maestro"/>
</dbReference>
<evidence type="ECO:0000256" key="9">
    <source>
        <dbReference type="ARBA" id="ARBA00023306"/>
    </source>
</evidence>
<dbReference type="Pfam" id="PF01857">
    <property type="entry name" value="RB_B"/>
    <property type="match status" value="1"/>
</dbReference>
<name>L5LUA8_MYODS</name>
<dbReference type="GO" id="GO:0005667">
    <property type="term" value="C:transcription regulator complex"/>
    <property type="evidence" value="ECO:0007669"/>
    <property type="project" value="TreeGrafter"/>
</dbReference>
<dbReference type="InterPro" id="IPR055408">
    <property type="entry name" value="HEAT_MROH2B-like"/>
</dbReference>
<evidence type="ECO:0000256" key="5">
    <source>
        <dbReference type="ARBA" id="ARBA00022853"/>
    </source>
</evidence>
<dbReference type="Gene3D" id="1.25.10.10">
    <property type="entry name" value="Leucine-rich Repeat Variant"/>
    <property type="match status" value="1"/>
</dbReference>
<dbReference type="Pfam" id="PF21047">
    <property type="entry name" value="HEAT_Maestro"/>
    <property type="match status" value="1"/>
</dbReference>
<dbReference type="Proteomes" id="UP000010556">
    <property type="component" value="Unassembled WGS sequence"/>
</dbReference>
<feature type="domain" description="Retinoblastoma-associated protein A-box" evidence="12">
    <location>
        <begin position="1263"/>
        <end position="1456"/>
    </location>
</feature>
<dbReference type="InterPro" id="IPR011989">
    <property type="entry name" value="ARM-like"/>
</dbReference>
<dbReference type="InterPro" id="IPR016024">
    <property type="entry name" value="ARM-type_fold"/>
</dbReference>
<dbReference type="SMART" id="SM01369">
    <property type="entry name" value="Rb_C"/>
    <property type="match status" value="1"/>
</dbReference>
<dbReference type="SUPFAM" id="SSF48371">
    <property type="entry name" value="ARM repeat"/>
    <property type="match status" value="1"/>
</dbReference>
<keyword evidence="9" id="KW-0131">Cell cycle</keyword>
<dbReference type="InterPro" id="IPR002720">
    <property type="entry name" value="RB_A"/>
</dbReference>
<dbReference type="EMBL" id="KB107934">
    <property type="protein sequence ID" value="ELK29610.1"/>
    <property type="molecule type" value="Genomic_DNA"/>
</dbReference>
<feature type="domain" description="Cyclin-like" evidence="11">
    <location>
        <begin position="1679"/>
        <end position="1777"/>
    </location>
</feature>
<evidence type="ECO:0000256" key="10">
    <source>
        <dbReference type="SAM" id="MobiDB-lite"/>
    </source>
</evidence>
<evidence type="ECO:0000256" key="6">
    <source>
        <dbReference type="ARBA" id="ARBA00023015"/>
    </source>
</evidence>
<dbReference type="InterPro" id="IPR002719">
    <property type="entry name" value="RB_B"/>
</dbReference>
<dbReference type="eggNOG" id="KOG1010">
    <property type="taxonomic scope" value="Eukaryota"/>
</dbReference>
<keyword evidence="6" id="KW-0805">Transcription regulation</keyword>
<dbReference type="Pfam" id="PF23210">
    <property type="entry name" value="HEAT_Maestro_2"/>
    <property type="match status" value="1"/>
</dbReference>
<dbReference type="InterPro" id="IPR048465">
    <property type="entry name" value="Maestro-like_HEAT"/>
</dbReference>
<dbReference type="Pfam" id="PF01858">
    <property type="entry name" value="RB_A"/>
    <property type="match status" value="1"/>
</dbReference>
<dbReference type="InterPro" id="IPR015030">
    <property type="entry name" value="RB_C"/>
</dbReference>
<organism evidence="14 15">
    <name type="scientific">Myotis davidii</name>
    <name type="common">David's myotis</name>
    <dbReference type="NCBI Taxonomy" id="225400"/>
    <lineage>
        <taxon>Eukaryota</taxon>
        <taxon>Metazoa</taxon>
        <taxon>Chordata</taxon>
        <taxon>Craniata</taxon>
        <taxon>Vertebrata</taxon>
        <taxon>Euteleostomi</taxon>
        <taxon>Mammalia</taxon>
        <taxon>Eutheria</taxon>
        <taxon>Laurasiatheria</taxon>
        <taxon>Chiroptera</taxon>
        <taxon>Yangochiroptera</taxon>
        <taxon>Vespertilionidae</taxon>
        <taxon>Myotis</taxon>
    </lineage>
</organism>
<dbReference type="GO" id="GO:0005634">
    <property type="term" value="C:nucleus"/>
    <property type="evidence" value="ECO:0007669"/>
    <property type="project" value="UniProtKB-SubCell"/>
</dbReference>